<gene>
    <name evidence="1" type="ORF">F5876DRAFT_82345</name>
</gene>
<reference evidence="1" key="1">
    <citation type="submission" date="2022-09" db="EMBL/GenBank/DDBJ databases">
        <title>A Global Phylogenomic Analysis of the Shiitake Genus Lentinula.</title>
        <authorList>
            <consortium name="DOE Joint Genome Institute"/>
            <person name="Sierra-Patev S."/>
            <person name="Min B."/>
            <person name="Naranjo-Ortiz M."/>
            <person name="Looney B."/>
            <person name="Konkel Z."/>
            <person name="Slot J.C."/>
            <person name="Sakamoto Y."/>
            <person name="Steenwyk J.L."/>
            <person name="Rokas A."/>
            <person name="Carro J."/>
            <person name="Camarero S."/>
            <person name="Ferreira P."/>
            <person name="Molpeceres G."/>
            <person name="Ruiz-Duenas F.J."/>
            <person name="Serrano A."/>
            <person name="Henrissat B."/>
            <person name="Drula E."/>
            <person name="Hughes K.W."/>
            <person name="Mata J.L."/>
            <person name="Ishikawa N.K."/>
            <person name="Vargas-Isla R."/>
            <person name="Ushijima S."/>
            <person name="Smith C.A."/>
            <person name="Ahrendt S."/>
            <person name="Andreopoulos W."/>
            <person name="He G."/>
            <person name="Labutti K."/>
            <person name="Lipzen A."/>
            <person name="Ng V."/>
            <person name="Riley R."/>
            <person name="Sandor L."/>
            <person name="Barry K."/>
            <person name="Martinez A.T."/>
            <person name="Xiao Y."/>
            <person name="Gibbons J.G."/>
            <person name="Terashima K."/>
            <person name="Grigoriev I.V."/>
            <person name="Hibbett D.S."/>
        </authorList>
    </citation>
    <scope>NUCLEOTIDE SEQUENCE</scope>
    <source>
        <strain evidence="1">TMI1499</strain>
    </source>
</reference>
<accession>A0ACC1TJT2</accession>
<sequence length="228" mass="25376">MDSGSDCNDLWAFVGVDSSIAGLDSGLLESEIPNSLDNLDFGGDGLFDMLDLEQPQCFRDMGNFESLEMTSSFYAENNLDILGTDQPHPLPELANINVPELLTPSNLVQPLDNTFVSGDNRVVERKWPGEYYTSEIVTGFASMDLIRGGAGKRTKGFTLKPRFKYAFPGVPFVKSTVTKAQKQYRKYHSHALLQHFVQLGHSKDATWTIFCKDTKARGIQFCTFTAII</sequence>
<protein>
    <submittedName>
        <fullName evidence="1">Uncharacterized protein</fullName>
    </submittedName>
</protein>
<evidence type="ECO:0000313" key="2">
    <source>
        <dbReference type="Proteomes" id="UP001163835"/>
    </source>
</evidence>
<name>A0ACC1TJT2_9AGAR</name>
<comment type="caution">
    <text evidence="1">The sequence shown here is derived from an EMBL/GenBank/DDBJ whole genome shotgun (WGS) entry which is preliminary data.</text>
</comment>
<dbReference type="EMBL" id="MU795732">
    <property type="protein sequence ID" value="KAJ3804979.1"/>
    <property type="molecule type" value="Genomic_DNA"/>
</dbReference>
<proteinExistence type="predicted"/>
<evidence type="ECO:0000313" key="1">
    <source>
        <dbReference type="EMBL" id="KAJ3804979.1"/>
    </source>
</evidence>
<keyword evidence="2" id="KW-1185">Reference proteome</keyword>
<dbReference type="Proteomes" id="UP001163835">
    <property type="component" value="Unassembled WGS sequence"/>
</dbReference>
<organism evidence="1 2">
    <name type="scientific">Lentinula aff. lateritia</name>
    <dbReference type="NCBI Taxonomy" id="2804960"/>
    <lineage>
        <taxon>Eukaryota</taxon>
        <taxon>Fungi</taxon>
        <taxon>Dikarya</taxon>
        <taxon>Basidiomycota</taxon>
        <taxon>Agaricomycotina</taxon>
        <taxon>Agaricomycetes</taxon>
        <taxon>Agaricomycetidae</taxon>
        <taxon>Agaricales</taxon>
        <taxon>Marasmiineae</taxon>
        <taxon>Omphalotaceae</taxon>
        <taxon>Lentinula</taxon>
    </lineage>
</organism>